<evidence type="ECO:0000256" key="3">
    <source>
        <dbReference type="ARBA" id="ARBA00022643"/>
    </source>
</evidence>
<evidence type="ECO:0000313" key="6">
    <source>
        <dbReference type="EMBL" id="ATY63043.1"/>
    </source>
</evidence>
<dbReference type="OrthoDB" id="1663137at2759"/>
<evidence type="ECO:0000256" key="4">
    <source>
        <dbReference type="ARBA" id="ARBA00023002"/>
    </source>
</evidence>
<keyword evidence="2" id="KW-0285">Flavoprotein</keyword>
<gene>
    <name evidence="6" type="ORF">A9K55_008753</name>
</gene>
<dbReference type="Pfam" id="PF00724">
    <property type="entry name" value="Oxidored_FMN"/>
    <property type="match status" value="1"/>
</dbReference>
<dbReference type="InterPro" id="IPR013785">
    <property type="entry name" value="Aldolase_TIM"/>
</dbReference>
<protein>
    <submittedName>
        <fullName evidence="6">FMN binding</fullName>
    </submittedName>
</protein>
<dbReference type="GO" id="GO:0016491">
    <property type="term" value="F:oxidoreductase activity"/>
    <property type="evidence" value="ECO:0007669"/>
    <property type="project" value="UniProtKB-KW"/>
</dbReference>
<dbReference type="AlphaFoldDB" id="A0A2H4SIV3"/>
<reference evidence="6 7" key="1">
    <citation type="journal article" date="2017" name="BMC Genomics">
        <title>Chromosome level assembly and secondary metabolite potential of the parasitic fungus Cordyceps militaris.</title>
        <authorList>
            <person name="Kramer G.J."/>
            <person name="Nodwell J.R."/>
        </authorList>
    </citation>
    <scope>NUCLEOTIDE SEQUENCE [LARGE SCALE GENOMIC DNA]</scope>
    <source>
        <strain evidence="6 7">ATCC 34164</strain>
    </source>
</reference>
<dbReference type="InterPro" id="IPR051799">
    <property type="entry name" value="NADH_flavin_oxidoreductase"/>
</dbReference>
<proteinExistence type="inferred from homology"/>
<keyword evidence="4" id="KW-0560">Oxidoreductase</keyword>
<dbReference type="Gene3D" id="3.20.20.70">
    <property type="entry name" value="Aldolase class I"/>
    <property type="match status" value="1"/>
</dbReference>
<dbReference type="Proteomes" id="UP000323067">
    <property type="component" value="Chromosome vii"/>
</dbReference>
<dbReference type="VEuPathDB" id="FungiDB:A9K55_008753"/>
<dbReference type="VEuPathDB" id="FungiDB:CCM_06460"/>
<dbReference type="EMBL" id="CP023324">
    <property type="protein sequence ID" value="ATY63043.1"/>
    <property type="molecule type" value="Genomic_DNA"/>
</dbReference>
<dbReference type="GO" id="GO:0010181">
    <property type="term" value="F:FMN binding"/>
    <property type="evidence" value="ECO:0007669"/>
    <property type="project" value="InterPro"/>
</dbReference>
<dbReference type="PANTHER" id="PTHR43656:SF2">
    <property type="entry name" value="BINDING OXIDOREDUCTASE, PUTATIVE (AFU_ORTHOLOGUE AFUA_2G08260)-RELATED"/>
    <property type="match status" value="1"/>
</dbReference>
<feature type="domain" description="NADH:flavin oxidoreductase/NADH oxidase N-terminal" evidence="5">
    <location>
        <begin position="10"/>
        <end position="364"/>
    </location>
</feature>
<dbReference type="CDD" id="cd04733">
    <property type="entry name" value="OYE_like_2_FMN"/>
    <property type="match status" value="1"/>
</dbReference>
<comment type="similarity">
    <text evidence="1">Belongs to the NADH:flavin oxidoreductase/NADH oxidase family.</text>
</comment>
<dbReference type="InterPro" id="IPR001155">
    <property type="entry name" value="OxRdtase_FMN_N"/>
</dbReference>
<organism evidence="6 7">
    <name type="scientific">Cordyceps militaris</name>
    <name type="common">Caterpillar fungus</name>
    <name type="synonym">Clavaria militaris</name>
    <dbReference type="NCBI Taxonomy" id="73501"/>
    <lineage>
        <taxon>Eukaryota</taxon>
        <taxon>Fungi</taxon>
        <taxon>Dikarya</taxon>
        <taxon>Ascomycota</taxon>
        <taxon>Pezizomycotina</taxon>
        <taxon>Sordariomycetes</taxon>
        <taxon>Hypocreomycetidae</taxon>
        <taxon>Hypocreales</taxon>
        <taxon>Cordycipitaceae</taxon>
        <taxon>Cordyceps</taxon>
    </lineage>
</organism>
<accession>A0A2H4SIV3</accession>
<dbReference type="PANTHER" id="PTHR43656">
    <property type="entry name" value="BINDING OXIDOREDUCTASE, PUTATIVE (AFU_ORTHOLOGUE AFUA_2G08260)-RELATED"/>
    <property type="match status" value="1"/>
</dbReference>
<evidence type="ECO:0000313" key="7">
    <source>
        <dbReference type="Proteomes" id="UP000323067"/>
    </source>
</evidence>
<dbReference type="SUPFAM" id="SSF51395">
    <property type="entry name" value="FMN-linked oxidoreductases"/>
    <property type="match status" value="1"/>
</dbReference>
<evidence type="ECO:0000256" key="1">
    <source>
        <dbReference type="ARBA" id="ARBA00005979"/>
    </source>
</evidence>
<sequence length="437" mass="47114">MAKQNLEISTPLTLPCGLTLPNRLVKAALAEGWAGRDMLPHADLVDTYRLWAEGDWGLLLTGNVQVDAAYQGTREDVTINERLSRRHHVEAWARWADAARERGTPALVQINHPGRQSTIGAGTRGICAKSIAPSAVGVNLGPGLVAQAASALVFGTPRAMTDFEIDDVVRRFATAASVAEDAGFAGVEIHAAHGYLLSQFLSARSNQRTDEYGGTPQKRARIVVEVIRAIRAAVAPTFCVGIKINSVDHQSAGELADCLAQLTEITNAGIDFLEISGGTYEDPKMMVSVAHDTTIKVSASTAAREAFFLDFASAIRQTFPKLFLMVTGGFRSRLGLEHAVKSGACDLVGIGRPSVVEPRLPRSIVFNAEISDEDAKLPTKRFEQAALSRWFGMKGLGGGTETLGYIGEIHRMQKNATAYAITHIIEDLSWECAYVNT</sequence>
<evidence type="ECO:0000259" key="5">
    <source>
        <dbReference type="Pfam" id="PF00724"/>
    </source>
</evidence>
<name>A0A2H4SIV3_CORMI</name>
<keyword evidence="3" id="KW-0288">FMN</keyword>
<evidence type="ECO:0000256" key="2">
    <source>
        <dbReference type="ARBA" id="ARBA00022630"/>
    </source>
</evidence>